<evidence type="ECO:0000313" key="3">
    <source>
        <dbReference type="Proteomes" id="UP000029981"/>
    </source>
</evidence>
<dbReference type="Gramene" id="KGN55079">
    <property type="protein sequence ID" value="KGN55079"/>
    <property type="gene ID" value="Csa_4G627780"/>
</dbReference>
<keyword evidence="1" id="KW-0812">Transmembrane</keyword>
<reference evidence="2 3" key="4">
    <citation type="journal article" date="2011" name="BMC Genomics">
        <title>RNA-Seq improves annotation of protein-coding genes in the cucumber genome.</title>
        <authorList>
            <person name="Li Z."/>
            <person name="Zhang Z."/>
            <person name="Yan P."/>
            <person name="Huang S."/>
            <person name="Fei Z."/>
            <person name="Lin K."/>
        </authorList>
    </citation>
    <scope>NUCLEOTIDE SEQUENCE [LARGE SCALE GENOMIC DNA]</scope>
    <source>
        <strain evidence="3">cv. 9930</strain>
    </source>
</reference>
<reference evidence="2 3" key="1">
    <citation type="journal article" date="2009" name="Nat. Genet.">
        <title>The genome of the cucumber, Cucumis sativus L.</title>
        <authorList>
            <person name="Huang S."/>
            <person name="Li R."/>
            <person name="Zhang Z."/>
            <person name="Li L."/>
            <person name="Gu X."/>
            <person name="Fan W."/>
            <person name="Lucas W.J."/>
            <person name="Wang X."/>
            <person name="Xie B."/>
            <person name="Ni P."/>
            <person name="Ren Y."/>
            <person name="Zhu H."/>
            <person name="Li J."/>
            <person name="Lin K."/>
            <person name="Jin W."/>
            <person name="Fei Z."/>
            <person name="Li G."/>
            <person name="Staub J."/>
            <person name="Kilian A."/>
            <person name="van der Vossen E.A."/>
            <person name="Wu Y."/>
            <person name="Guo J."/>
            <person name="He J."/>
            <person name="Jia Z."/>
            <person name="Ren Y."/>
            <person name="Tian G."/>
            <person name="Lu Y."/>
            <person name="Ruan J."/>
            <person name="Qian W."/>
            <person name="Wang M."/>
            <person name="Huang Q."/>
            <person name="Li B."/>
            <person name="Xuan Z."/>
            <person name="Cao J."/>
            <person name="Asan"/>
            <person name="Wu Z."/>
            <person name="Zhang J."/>
            <person name="Cai Q."/>
            <person name="Bai Y."/>
            <person name="Zhao B."/>
            <person name="Han Y."/>
            <person name="Li Y."/>
            <person name="Li X."/>
            <person name="Wang S."/>
            <person name="Shi Q."/>
            <person name="Liu S."/>
            <person name="Cho W.K."/>
            <person name="Kim J.Y."/>
            <person name="Xu Y."/>
            <person name="Heller-Uszynska K."/>
            <person name="Miao H."/>
            <person name="Cheng Z."/>
            <person name="Zhang S."/>
            <person name="Wu J."/>
            <person name="Yang Y."/>
            <person name="Kang H."/>
            <person name="Li M."/>
            <person name="Liang H."/>
            <person name="Ren X."/>
            <person name="Shi Z."/>
            <person name="Wen M."/>
            <person name="Jian M."/>
            <person name="Yang H."/>
            <person name="Zhang G."/>
            <person name="Yang Z."/>
            <person name="Chen R."/>
            <person name="Liu S."/>
            <person name="Li J."/>
            <person name="Ma L."/>
            <person name="Liu H."/>
            <person name="Zhou Y."/>
            <person name="Zhao J."/>
            <person name="Fang X."/>
            <person name="Li G."/>
            <person name="Fang L."/>
            <person name="Li Y."/>
            <person name="Liu D."/>
            <person name="Zheng H."/>
            <person name="Zhang Y."/>
            <person name="Qin N."/>
            <person name="Li Z."/>
            <person name="Yang G."/>
            <person name="Yang S."/>
            <person name="Bolund L."/>
            <person name="Kristiansen K."/>
            <person name="Zheng H."/>
            <person name="Li S."/>
            <person name="Zhang X."/>
            <person name="Yang H."/>
            <person name="Wang J."/>
            <person name="Sun R."/>
            <person name="Zhang B."/>
            <person name="Jiang S."/>
            <person name="Wang J."/>
            <person name="Du Y."/>
            <person name="Li S."/>
        </authorList>
    </citation>
    <scope>NUCLEOTIDE SEQUENCE [LARGE SCALE GENOMIC DNA]</scope>
    <source>
        <strain evidence="3">cv. 9930</strain>
    </source>
</reference>
<dbReference type="EMBL" id="CM002925">
    <property type="protein sequence ID" value="KGN55079.1"/>
    <property type="molecule type" value="Genomic_DNA"/>
</dbReference>
<protein>
    <submittedName>
        <fullName evidence="2">Uncharacterized protein</fullName>
    </submittedName>
</protein>
<dbReference type="AlphaFoldDB" id="A0A0A0L228"/>
<reference evidence="2 3" key="2">
    <citation type="journal article" date="2009" name="PLoS ONE">
        <title>An integrated genetic and cytogenetic map of the cucumber genome.</title>
        <authorList>
            <person name="Ren Y."/>
            <person name="Zhang Z."/>
            <person name="Liu J."/>
            <person name="Staub J.E."/>
            <person name="Han Y."/>
            <person name="Cheng Z."/>
            <person name="Li X."/>
            <person name="Lu J."/>
            <person name="Miao H."/>
            <person name="Kang H."/>
            <person name="Xie B."/>
            <person name="Gu X."/>
            <person name="Wang X."/>
            <person name="Du Y."/>
            <person name="Jin W."/>
            <person name="Huang S."/>
        </authorList>
    </citation>
    <scope>NUCLEOTIDE SEQUENCE [LARGE SCALE GENOMIC DNA]</scope>
    <source>
        <strain evidence="3">cv. 9930</strain>
    </source>
</reference>
<organism evidence="2 3">
    <name type="scientific">Cucumis sativus</name>
    <name type="common">Cucumber</name>
    <dbReference type="NCBI Taxonomy" id="3659"/>
    <lineage>
        <taxon>Eukaryota</taxon>
        <taxon>Viridiplantae</taxon>
        <taxon>Streptophyta</taxon>
        <taxon>Embryophyta</taxon>
        <taxon>Tracheophyta</taxon>
        <taxon>Spermatophyta</taxon>
        <taxon>Magnoliopsida</taxon>
        <taxon>eudicotyledons</taxon>
        <taxon>Gunneridae</taxon>
        <taxon>Pentapetalae</taxon>
        <taxon>rosids</taxon>
        <taxon>fabids</taxon>
        <taxon>Cucurbitales</taxon>
        <taxon>Cucurbitaceae</taxon>
        <taxon>Benincaseae</taxon>
        <taxon>Cucumis</taxon>
    </lineage>
</organism>
<dbReference type="Proteomes" id="UP000029981">
    <property type="component" value="Chromosome 4"/>
</dbReference>
<keyword evidence="1" id="KW-1133">Transmembrane helix</keyword>
<evidence type="ECO:0000256" key="1">
    <source>
        <dbReference type="SAM" id="Phobius"/>
    </source>
</evidence>
<name>A0A0A0L228_CUCSA</name>
<keyword evidence="3" id="KW-1185">Reference proteome</keyword>
<proteinExistence type="predicted"/>
<feature type="transmembrane region" description="Helical" evidence="1">
    <location>
        <begin position="65"/>
        <end position="87"/>
    </location>
</feature>
<keyword evidence="1" id="KW-0472">Membrane</keyword>
<accession>A0A0A0L228</accession>
<sequence>MNCSVNENEIKSFRVYKNNPKKWGMAEWVVTQKWGKTRVGKGKEKEKKGREETVLVREKASTCRWVLPFVVLEGTVPFLKAILLSWLGDQP</sequence>
<gene>
    <name evidence="2" type="ORF">Csa_4G627780</name>
</gene>
<reference evidence="2 3" key="3">
    <citation type="journal article" date="2010" name="BMC Genomics">
        <title>Transcriptome sequencing and comparative analysis of cucumber flowers with different sex types.</title>
        <authorList>
            <person name="Guo S."/>
            <person name="Zheng Y."/>
            <person name="Joung J.G."/>
            <person name="Liu S."/>
            <person name="Zhang Z."/>
            <person name="Crasta O.R."/>
            <person name="Sobral B.W."/>
            <person name="Xu Y."/>
            <person name="Huang S."/>
            <person name="Fei Z."/>
        </authorList>
    </citation>
    <scope>NUCLEOTIDE SEQUENCE [LARGE SCALE GENOMIC DNA]</scope>
    <source>
        <strain evidence="3">cv. 9930</strain>
    </source>
</reference>
<evidence type="ECO:0000313" key="2">
    <source>
        <dbReference type="EMBL" id="KGN55079.1"/>
    </source>
</evidence>